<organism evidence="4 5">
    <name type="scientific">Streptomyces vietnamensis</name>
    <dbReference type="NCBI Taxonomy" id="362257"/>
    <lineage>
        <taxon>Bacteria</taxon>
        <taxon>Bacillati</taxon>
        <taxon>Actinomycetota</taxon>
        <taxon>Actinomycetes</taxon>
        <taxon>Kitasatosporales</taxon>
        <taxon>Streptomycetaceae</taxon>
        <taxon>Streptomyces</taxon>
    </lineage>
</organism>
<keyword evidence="5" id="KW-1185">Reference proteome</keyword>
<dbReference type="CDD" id="cd04683">
    <property type="entry name" value="NUDIX_Hydrolase"/>
    <property type="match status" value="1"/>
</dbReference>
<protein>
    <submittedName>
        <fullName evidence="4">NUDIX hydrolase</fullName>
    </submittedName>
</protein>
<evidence type="ECO:0000256" key="2">
    <source>
        <dbReference type="ARBA" id="ARBA00022801"/>
    </source>
</evidence>
<accession>A0A0B5I5R2</accession>
<evidence type="ECO:0000313" key="4">
    <source>
        <dbReference type="EMBL" id="AJF69440.1"/>
    </source>
</evidence>
<feature type="domain" description="Nudix hydrolase" evidence="3">
    <location>
        <begin position="4"/>
        <end position="136"/>
    </location>
</feature>
<dbReference type="PROSITE" id="PS51462">
    <property type="entry name" value="NUDIX"/>
    <property type="match status" value="2"/>
</dbReference>
<name>A0A0B5I5R2_9ACTN</name>
<dbReference type="GO" id="GO:0016787">
    <property type="term" value="F:hydrolase activity"/>
    <property type="evidence" value="ECO:0007669"/>
    <property type="project" value="UniProtKB-KW"/>
</dbReference>
<dbReference type="InterPro" id="IPR015797">
    <property type="entry name" value="NUDIX_hydrolase-like_dom_sf"/>
</dbReference>
<dbReference type="STRING" id="362257.SVTN_01300"/>
<dbReference type="Pfam" id="PF00293">
    <property type="entry name" value="NUDIX"/>
    <property type="match status" value="2"/>
</dbReference>
<reference evidence="4 5" key="1">
    <citation type="submission" date="2014-12" db="EMBL/GenBank/DDBJ databases">
        <title>Complete genome sequence of Streptomyces vietnamensis strain GIMV4.0001, a genetic manipulable producer of the benzoisochromanequinone antibiotic granaticin.</title>
        <authorList>
            <person name="Deng M.R."/>
            <person name="Guo J."/>
            <person name="Ma L.Y."/>
            <person name="Feng G.D."/>
            <person name="Mo C.Y."/>
            <person name="Zhu H.H."/>
        </authorList>
    </citation>
    <scope>NUCLEOTIDE SEQUENCE [LARGE SCALE GENOMIC DNA]</scope>
    <source>
        <strain evidence="5">GIMV4.0001</strain>
    </source>
</reference>
<dbReference type="Gene3D" id="3.90.79.10">
    <property type="entry name" value="Nucleoside Triphosphate Pyrophosphohydrolase"/>
    <property type="match status" value="2"/>
</dbReference>
<dbReference type="SUPFAM" id="SSF55811">
    <property type="entry name" value="Nudix"/>
    <property type="match status" value="2"/>
</dbReference>
<dbReference type="EMBL" id="CP010407">
    <property type="protein sequence ID" value="AJF69440.1"/>
    <property type="molecule type" value="Genomic_DNA"/>
</dbReference>
<comment type="cofactor">
    <cofactor evidence="1">
        <name>Mg(2+)</name>
        <dbReference type="ChEBI" id="CHEBI:18420"/>
    </cofactor>
</comment>
<feature type="domain" description="Nudix hydrolase" evidence="3">
    <location>
        <begin position="164"/>
        <end position="295"/>
    </location>
</feature>
<dbReference type="HOGENOM" id="CLU_908890_0_0_11"/>
<dbReference type="AlphaFoldDB" id="A0A0B5I5R2"/>
<proteinExistence type="predicted"/>
<evidence type="ECO:0000313" key="5">
    <source>
        <dbReference type="Proteomes" id="UP000031774"/>
    </source>
</evidence>
<evidence type="ECO:0000256" key="1">
    <source>
        <dbReference type="ARBA" id="ARBA00001946"/>
    </source>
</evidence>
<gene>
    <name evidence="4" type="ORF">SVTN_01300</name>
</gene>
<keyword evidence="2 4" id="KW-0378">Hydrolase</keyword>
<evidence type="ECO:0000259" key="3">
    <source>
        <dbReference type="PROSITE" id="PS51462"/>
    </source>
</evidence>
<sequence>MDGPVTPVNASAVIHDGQGRYLLHLRDVKPGIWAPGCWDLLGGGREPDDTSLFDTVVRELREEAGLEVPGLQPYAVGHVTGTDGTLVPVQLFTGEWSGDPGTLTVTEGQLLAWRSLEQLPYLTMLPSTRMLLERHATEHPAADADAGHRPAKTVTATVPPGTEPHIVGVHLVLEQDGKVLLGRRHPDSAYAGGMWHVLAGHCEHEAATACLVREAHEEAGLVISADDLTLVHTVHAVDRPGDRPRIQLFFHARAWKGTPELREPDKTVAWQYWDIDGLPDAIVPYTRAAIEGIRAGRPYTEMGWSR</sequence>
<dbReference type="KEGG" id="svt:SVTN_01300"/>
<dbReference type="PANTHER" id="PTHR43046">
    <property type="entry name" value="GDP-MANNOSE MANNOSYL HYDROLASE"/>
    <property type="match status" value="1"/>
</dbReference>
<dbReference type="InterPro" id="IPR000086">
    <property type="entry name" value="NUDIX_hydrolase_dom"/>
</dbReference>
<dbReference type="Proteomes" id="UP000031774">
    <property type="component" value="Chromosome"/>
</dbReference>
<dbReference type="PANTHER" id="PTHR43046:SF16">
    <property type="entry name" value="ADP-RIBOSE PYROPHOSPHATASE YJHB-RELATED"/>
    <property type="match status" value="1"/>
</dbReference>